<gene>
    <name evidence="8" type="primary">rrp4</name>
    <name evidence="8" type="ORF">K7432_009316</name>
</gene>
<dbReference type="InterPro" id="IPR012340">
    <property type="entry name" value="NA-bd_OB-fold"/>
</dbReference>
<dbReference type="Proteomes" id="UP001479436">
    <property type="component" value="Unassembled WGS sequence"/>
</dbReference>
<keyword evidence="9" id="KW-1185">Reference proteome</keyword>
<organism evidence="8 9">
    <name type="scientific">Basidiobolus ranarum</name>
    <dbReference type="NCBI Taxonomy" id="34480"/>
    <lineage>
        <taxon>Eukaryota</taxon>
        <taxon>Fungi</taxon>
        <taxon>Fungi incertae sedis</taxon>
        <taxon>Zoopagomycota</taxon>
        <taxon>Entomophthoromycotina</taxon>
        <taxon>Basidiobolomycetes</taxon>
        <taxon>Basidiobolales</taxon>
        <taxon>Basidiobolaceae</taxon>
        <taxon>Basidiobolus</taxon>
    </lineage>
</organism>
<dbReference type="PANTHER" id="PTHR21321">
    <property type="entry name" value="PNAS-3 RELATED"/>
    <property type="match status" value="1"/>
</dbReference>
<comment type="caution">
    <text evidence="8">The sequence shown here is derived from an EMBL/GenBank/DDBJ whole genome shotgun (WGS) entry which is preliminary data.</text>
</comment>
<dbReference type="Pfam" id="PF21266">
    <property type="entry name" value="S1_RRP4"/>
    <property type="match status" value="1"/>
</dbReference>
<evidence type="ECO:0000313" key="8">
    <source>
        <dbReference type="EMBL" id="KAK9708973.1"/>
    </source>
</evidence>
<evidence type="ECO:0000259" key="7">
    <source>
        <dbReference type="Pfam" id="PF21266"/>
    </source>
</evidence>
<dbReference type="EMBL" id="JASJQH010007442">
    <property type="protein sequence ID" value="KAK9708973.1"/>
    <property type="molecule type" value="Genomic_DNA"/>
</dbReference>
<dbReference type="InterPro" id="IPR026699">
    <property type="entry name" value="Exosome_RNA_bind1/RRP40/RRP4"/>
</dbReference>
<dbReference type="CDD" id="cd22525">
    <property type="entry name" value="KH-I_Rrp4_eukar"/>
    <property type="match status" value="1"/>
</dbReference>
<dbReference type="Pfam" id="PF14382">
    <property type="entry name" value="ECR1_N"/>
    <property type="match status" value="1"/>
</dbReference>
<accession>A0ABR2VX86</accession>
<evidence type="ECO:0000313" key="9">
    <source>
        <dbReference type="Proteomes" id="UP001479436"/>
    </source>
</evidence>
<sequence length="298" mass="33426">MHIRFLNPTAPVEFKDEDMPIDSENQIGHIVTPGECITSDTAFMRGHGTYLDEERVLSSLAGVVERVNKLISVKPLRSRYTGEIGDVVVGRIIDVGQKRWKVDTNSRQDSVLLLSSVNLPGGVQRRKSESDELQMRVFFAEGDLVVAEAQAFFGDGAMSLHTRSLKYGKLRNGSFVVVSPSLVQRSRSHFHTLPFGVDVILGLNGYIWVSKSVPQSEVELNPETVYSNKNQEISVVERETIARVCNCIQALNKQFMSIHDTAIIYAYEASLNYPIQDLLRDEVMTQIKIEVLANLRNE</sequence>
<dbReference type="Gene3D" id="2.40.50.100">
    <property type="match status" value="1"/>
</dbReference>
<feature type="domain" description="Exosome complex component N-terminal" evidence="5">
    <location>
        <begin position="30"/>
        <end position="67"/>
    </location>
</feature>
<evidence type="ECO:0000256" key="3">
    <source>
        <dbReference type="ARBA" id="ARBA00022835"/>
    </source>
</evidence>
<comment type="subcellular location">
    <subcellularLocation>
        <location evidence="1">Nucleus</location>
    </subcellularLocation>
</comment>
<feature type="domain" description="RRP4 S1" evidence="7">
    <location>
        <begin position="79"/>
        <end position="150"/>
    </location>
</feature>
<keyword evidence="4" id="KW-0694">RNA-binding</keyword>
<evidence type="ECO:0000259" key="6">
    <source>
        <dbReference type="Pfam" id="PF15985"/>
    </source>
</evidence>
<evidence type="ECO:0000256" key="2">
    <source>
        <dbReference type="ARBA" id="ARBA00009155"/>
    </source>
</evidence>
<evidence type="ECO:0000259" key="5">
    <source>
        <dbReference type="Pfam" id="PF14382"/>
    </source>
</evidence>
<protein>
    <submittedName>
        <fullName evidence="8">Exosome complex component rrp4</fullName>
    </submittedName>
</protein>
<comment type="similarity">
    <text evidence="2">Belongs to the RRP4 family.</text>
</comment>
<dbReference type="CDD" id="cd05789">
    <property type="entry name" value="S1_Rrp4"/>
    <property type="match status" value="1"/>
</dbReference>
<evidence type="ECO:0000256" key="4">
    <source>
        <dbReference type="ARBA" id="ARBA00022884"/>
    </source>
</evidence>
<feature type="domain" description="K Homology" evidence="6">
    <location>
        <begin position="173"/>
        <end position="214"/>
    </location>
</feature>
<dbReference type="Gene3D" id="2.40.50.140">
    <property type="entry name" value="Nucleic acid-binding proteins"/>
    <property type="match status" value="1"/>
</dbReference>
<dbReference type="Pfam" id="PF15985">
    <property type="entry name" value="KH_6"/>
    <property type="match status" value="1"/>
</dbReference>
<proteinExistence type="inferred from homology"/>
<dbReference type="InterPro" id="IPR025721">
    <property type="entry name" value="Exosome_cplx_N_dom"/>
</dbReference>
<dbReference type="PANTHER" id="PTHR21321:SF4">
    <property type="entry name" value="EXOSOME COMPLEX COMPONENT RRP4"/>
    <property type="match status" value="1"/>
</dbReference>
<reference evidence="8 9" key="1">
    <citation type="submission" date="2023-04" db="EMBL/GenBank/DDBJ databases">
        <title>Genome of Basidiobolus ranarum AG-B5.</title>
        <authorList>
            <person name="Stajich J.E."/>
            <person name="Carter-House D."/>
            <person name="Gryganskyi A."/>
        </authorList>
    </citation>
    <scope>NUCLEOTIDE SEQUENCE [LARGE SCALE GENOMIC DNA]</scope>
    <source>
        <strain evidence="8 9">AG-B5</strain>
    </source>
</reference>
<dbReference type="SUPFAM" id="SSF50249">
    <property type="entry name" value="Nucleic acid-binding proteins"/>
    <property type="match status" value="1"/>
</dbReference>
<dbReference type="InterPro" id="IPR048565">
    <property type="entry name" value="S1_RRP4"/>
</dbReference>
<dbReference type="SUPFAM" id="SSF110324">
    <property type="entry name" value="Ribosomal L27 protein-like"/>
    <property type="match status" value="1"/>
</dbReference>
<dbReference type="InterPro" id="IPR036612">
    <property type="entry name" value="KH_dom_type_1_sf"/>
</dbReference>
<evidence type="ECO:0000256" key="1">
    <source>
        <dbReference type="ARBA" id="ARBA00004123"/>
    </source>
</evidence>
<dbReference type="SUPFAM" id="SSF54791">
    <property type="entry name" value="Eukaryotic type KH-domain (KH-domain type I)"/>
    <property type="match status" value="1"/>
</dbReference>
<keyword evidence="3" id="KW-0271">Exosome</keyword>
<name>A0ABR2VX86_9FUNG</name>
<dbReference type="InterPro" id="IPR004088">
    <property type="entry name" value="KH_dom_type_1"/>
</dbReference>